<dbReference type="Gene3D" id="3.40.30.10">
    <property type="entry name" value="Glutaredoxin"/>
    <property type="match status" value="1"/>
</dbReference>
<dbReference type="Proteomes" id="UP000702425">
    <property type="component" value="Unassembled WGS sequence"/>
</dbReference>
<accession>A0ABX2D4K4</accession>
<dbReference type="InterPro" id="IPR036249">
    <property type="entry name" value="Thioredoxin-like_sf"/>
</dbReference>
<organism evidence="1 2">
    <name type="scientific">Microcoleus asticus IPMA8</name>
    <dbReference type="NCBI Taxonomy" id="2563858"/>
    <lineage>
        <taxon>Bacteria</taxon>
        <taxon>Bacillati</taxon>
        <taxon>Cyanobacteriota</taxon>
        <taxon>Cyanophyceae</taxon>
        <taxon>Oscillatoriophycideae</taxon>
        <taxon>Oscillatoriales</taxon>
        <taxon>Microcoleaceae</taxon>
        <taxon>Microcoleus</taxon>
        <taxon>Microcoleus asticus</taxon>
    </lineage>
</organism>
<dbReference type="RefSeq" id="WP_172191721.1">
    <property type="nucleotide sequence ID" value="NZ_CAWPPK010000043.1"/>
</dbReference>
<dbReference type="EMBL" id="SRRZ01000137">
    <property type="protein sequence ID" value="NQE37585.1"/>
    <property type="molecule type" value="Genomic_DNA"/>
</dbReference>
<reference evidence="1 2" key="1">
    <citation type="journal article" date="2020" name="Sci. Rep.">
        <title>A novel cyanobacterial geosmin producer, revising GeoA distribution and dispersion patterns in Bacteria.</title>
        <authorList>
            <person name="Churro C."/>
            <person name="Semedo-Aguiar A.P."/>
            <person name="Silva A.D."/>
            <person name="Pereira-Leal J.B."/>
            <person name="Leite R.B."/>
        </authorList>
    </citation>
    <scope>NUCLEOTIDE SEQUENCE [LARGE SCALE GENOMIC DNA]</scope>
    <source>
        <strain evidence="1 2">IPMA8</strain>
    </source>
</reference>
<proteinExistence type="predicted"/>
<gene>
    <name evidence="1" type="primary">fdx4_2</name>
    <name evidence="1" type="ORF">E5S67_05359</name>
</gene>
<comment type="caution">
    <text evidence="1">The sequence shown here is derived from an EMBL/GenBank/DDBJ whole genome shotgun (WGS) entry which is preliminary data.</text>
</comment>
<protein>
    <submittedName>
        <fullName evidence="1">Ferredoxin, 2Fe-2S</fullName>
    </submittedName>
</protein>
<sequence length="108" mass="11937">MPESPAREPDSQPEARCVLVCQYQSCLKNGSAAVLAAFEAQQVAGVIVEASSCQGQCNTGPTVRVTPDEIWYCRVKPSDVPLIVEEHLKEGKPVEALFNPRIHARYYY</sequence>
<name>A0ABX2D4K4_9CYAN</name>
<evidence type="ECO:0000313" key="1">
    <source>
        <dbReference type="EMBL" id="NQE37585.1"/>
    </source>
</evidence>
<keyword evidence="2" id="KW-1185">Reference proteome</keyword>
<dbReference type="SUPFAM" id="SSF52833">
    <property type="entry name" value="Thioredoxin-like"/>
    <property type="match status" value="1"/>
</dbReference>
<evidence type="ECO:0000313" key="2">
    <source>
        <dbReference type="Proteomes" id="UP000702425"/>
    </source>
</evidence>
<dbReference type="CDD" id="cd02980">
    <property type="entry name" value="TRX_Fd_family"/>
    <property type="match status" value="1"/>
</dbReference>